<dbReference type="EMBL" id="CAJJDM010000049">
    <property type="protein sequence ID" value="CAD8072505.1"/>
    <property type="molecule type" value="Genomic_DNA"/>
</dbReference>
<sequence>MNINIYNSSTFIDLIPNDFNQKHTISSLNKINSKKLNKQIQSTSDFASSSCLQMLTSASTNRKFIKPNTDMYKLGQQFLKHKKEKQQQLIHSLEAQFQQSCPFSPQITYNSRIIASMSKSTLGRRRQSSELIDTQSIKLQKEMEECTFSPQILRRNLDIFDRSSPFYFRQIDWKQNLQEKLQANRSQNQTQLTISQNIQINPKQLDLRASHALKKNIAAKYLRQSLNDI</sequence>
<keyword evidence="2" id="KW-1185">Reference proteome</keyword>
<comment type="caution">
    <text evidence="1">The sequence shown here is derived from an EMBL/GenBank/DDBJ whole genome shotgun (WGS) entry which is preliminary data.</text>
</comment>
<protein>
    <submittedName>
        <fullName evidence="1">Uncharacterized protein</fullName>
    </submittedName>
</protein>
<organism evidence="1 2">
    <name type="scientific">Paramecium primaurelia</name>
    <dbReference type="NCBI Taxonomy" id="5886"/>
    <lineage>
        <taxon>Eukaryota</taxon>
        <taxon>Sar</taxon>
        <taxon>Alveolata</taxon>
        <taxon>Ciliophora</taxon>
        <taxon>Intramacronucleata</taxon>
        <taxon>Oligohymenophorea</taxon>
        <taxon>Peniculida</taxon>
        <taxon>Parameciidae</taxon>
        <taxon>Paramecium</taxon>
    </lineage>
</organism>
<dbReference type="OMA" id="FRQIDWK"/>
<reference evidence="1" key="1">
    <citation type="submission" date="2021-01" db="EMBL/GenBank/DDBJ databases">
        <authorList>
            <consortium name="Genoscope - CEA"/>
            <person name="William W."/>
        </authorList>
    </citation>
    <scope>NUCLEOTIDE SEQUENCE</scope>
</reference>
<name>A0A8S1M2H1_PARPR</name>
<evidence type="ECO:0000313" key="1">
    <source>
        <dbReference type="EMBL" id="CAD8072505.1"/>
    </source>
</evidence>
<evidence type="ECO:0000313" key="2">
    <source>
        <dbReference type="Proteomes" id="UP000688137"/>
    </source>
</evidence>
<gene>
    <name evidence="1" type="ORF">PPRIM_AZ9-3.1.T0490162</name>
</gene>
<proteinExistence type="predicted"/>
<dbReference type="Proteomes" id="UP000688137">
    <property type="component" value="Unassembled WGS sequence"/>
</dbReference>
<accession>A0A8S1M2H1</accession>
<dbReference type="AlphaFoldDB" id="A0A8S1M2H1"/>